<dbReference type="GO" id="GO:0022857">
    <property type="term" value="F:transmembrane transporter activity"/>
    <property type="evidence" value="ECO:0007669"/>
    <property type="project" value="InterPro"/>
</dbReference>
<gene>
    <name evidence="3" type="primary">proX</name>
    <name evidence="3" type="ORF">GCM10011332_28940</name>
</gene>
<reference evidence="3" key="2">
    <citation type="submission" date="2020-09" db="EMBL/GenBank/DDBJ databases">
        <authorList>
            <person name="Sun Q."/>
            <person name="Zhou Y."/>
        </authorList>
    </citation>
    <scope>NUCLEOTIDE SEQUENCE</scope>
    <source>
        <strain evidence="3">CGMCC 1.15254</strain>
    </source>
</reference>
<comment type="caution">
    <text evidence="3">The sequence shown here is derived from an EMBL/GenBank/DDBJ whole genome shotgun (WGS) entry which is preliminary data.</text>
</comment>
<reference evidence="3" key="1">
    <citation type="journal article" date="2014" name="Int. J. Syst. Evol. Microbiol.">
        <title>Complete genome sequence of Corynebacterium casei LMG S-19264T (=DSM 44701T), isolated from a smear-ripened cheese.</title>
        <authorList>
            <consortium name="US DOE Joint Genome Institute (JGI-PGF)"/>
            <person name="Walter F."/>
            <person name="Albersmeier A."/>
            <person name="Kalinowski J."/>
            <person name="Ruckert C."/>
        </authorList>
    </citation>
    <scope>NUCLEOTIDE SEQUENCE</scope>
    <source>
        <strain evidence="3">CGMCC 1.15254</strain>
    </source>
</reference>
<evidence type="ECO:0000313" key="4">
    <source>
        <dbReference type="Proteomes" id="UP000632498"/>
    </source>
</evidence>
<dbReference type="NCBIfam" id="NF008334">
    <property type="entry name" value="PRK11119.1"/>
    <property type="match status" value="1"/>
</dbReference>
<dbReference type="SUPFAM" id="SSF53850">
    <property type="entry name" value="Periplasmic binding protein-like II"/>
    <property type="match status" value="1"/>
</dbReference>
<evidence type="ECO:0000313" key="3">
    <source>
        <dbReference type="EMBL" id="GGF73142.1"/>
    </source>
</evidence>
<sequence length="338" mass="37060">MKFSHFIRHGAKAAAFLAGAMILSAPAMADHHMPGKGVVVQPGQDNVDGENFQTILVMKALKELGYDVKDVQNAKYPALHISIANGDVTFMADHWNPLHQAFYDKAGGDEKLSRTGGYIEGCAQGYLIDKKTAEKYNITNIGQLTDPKLAKLFDANNDGKADLAGCVPGWGCERVIEHQMDAFDLRKTVTHNQGEYSAIIAETITRYKEGKSILYYTWTPYWVSGVLVPGKDVTWIEVPKSAHPNGVDTKLPNGKNYGFEVNAQMIVANKAFVEKNPAAAKLFEVMSVSVNDVSAQNLKMKDQGEGGWKAAQRHADAWIAANRKMFDGWLEAARAAAK</sequence>
<feature type="signal peptide" evidence="1">
    <location>
        <begin position="1"/>
        <end position="29"/>
    </location>
</feature>
<evidence type="ECO:0000259" key="2">
    <source>
        <dbReference type="Pfam" id="PF04069"/>
    </source>
</evidence>
<dbReference type="RefSeq" id="WP_188666539.1">
    <property type="nucleotide sequence ID" value="NZ_BMHV01000027.1"/>
</dbReference>
<dbReference type="CDD" id="cd13638">
    <property type="entry name" value="PBP2_EcProx_like"/>
    <property type="match status" value="1"/>
</dbReference>
<name>A0A917C5H7_9PROT</name>
<dbReference type="Pfam" id="PF04069">
    <property type="entry name" value="OpuAC"/>
    <property type="match status" value="1"/>
</dbReference>
<evidence type="ECO:0000256" key="1">
    <source>
        <dbReference type="SAM" id="SignalP"/>
    </source>
</evidence>
<accession>A0A917C5H7</accession>
<dbReference type="GO" id="GO:0043190">
    <property type="term" value="C:ATP-binding cassette (ABC) transporter complex"/>
    <property type="evidence" value="ECO:0007669"/>
    <property type="project" value="InterPro"/>
</dbReference>
<dbReference type="Gene3D" id="3.40.190.100">
    <property type="entry name" value="Glycine betaine-binding periplasmic protein, domain 2"/>
    <property type="match status" value="1"/>
</dbReference>
<feature type="domain" description="ABC-type glycine betaine transport system substrate-binding" evidence="2">
    <location>
        <begin position="40"/>
        <end position="320"/>
    </location>
</feature>
<organism evidence="3 4">
    <name type="scientific">Terasakiella brassicae</name>
    <dbReference type="NCBI Taxonomy" id="1634917"/>
    <lineage>
        <taxon>Bacteria</taxon>
        <taxon>Pseudomonadati</taxon>
        <taxon>Pseudomonadota</taxon>
        <taxon>Alphaproteobacteria</taxon>
        <taxon>Rhodospirillales</taxon>
        <taxon>Terasakiellaceae</taxon>
        <taxon>Terasakiella</taxon>
    </lineage>
</organism>
<keyword evidence="4" id="KW-1185">Reference proteome</keyword>
<protein>
    <submittedName>
        <fullName evidence="3">Glycine betaine ABC transporter substrate-binding protein</fullName>
    </submittedName>
</protein>
<dbReference type="AlphaFoldDB" id="A0A917C5H7"/>
<dbReference type="Proteomes" id="UP000632498">
    <property type="component" value="Unassembled WGS sequence"/>
</dbReference>
<dbReference type="InterPro" id="IPR007210">
    <property type="entry name" value="ABC_Gly_betaine_transp_sub-bd"/>
</dbReference>
<dbReference type="EMBL" id="BMHV01000027">
    <property type="protein sequence ID" value="GGF73142.1"/>
    <property type="molecule type" value="Genomic_DNA"/>
</dbReference>
<keyword evidence="1" id="KW-0732">Signal</keyword>
<dbReference type="Gene3D" id="3.40.190.10">
    <property type="entry name" value="Periplasmic binding protein-like II"/>
    <property type="match status" value="1"/>
</dbReference>
<feature type="chain" id="PRO_5037711075" evidence="1">
    <location>
        <begin position="30"/>
        <end position="338"/>
    </location>
</feature>
<proteinExistence type="predicted"/>